<dbReference type="EMBL" id="JAPDGR010002011">
    <property type="protein sequence ID" value="KAJ2978153.1"/>
    <property type="molecule type" value="Genomic_DNA"/>
</dbReference>
<proteinExistence type="predicted"/>
<comment type="caution">
    <text evidence="1">The sequence shown here is derived from an EMBL/GenBank/DDBJ whole genome shotgun (WGS) entry which is preliminary data.</text>
</comment>
<name>A0ACC1NII0_9PEZI</name>
<reference evidence="1" key="1">
    <citation type="submission" date="2022-10" db="EMBL/GenBank/DDBJ databases">
        <title>Genome Sequence of Xylaria curta.</title>
        <authorList>
            <person name="Buettner E."/>
        </authorList>
    </citation>
    <scope>NUCLEOTIDE SEQUENCE</scope>
    <source>
        <strain evidence="1">Babe10</strain>
    </source>
</reference>
<evidence type="ECO:0000313" key="2">
    <source>
        <dbReference type="Proteomes" id="UP001143856"/>
    </source>
</evidence>
<accession>A0ACC1NII0</accession>
<protein>
    <submittedName>
        <fullName evidence="1">Uncharacterized protein</fullName>
    </submittedName>
</protein>
<evidence type="ECO:0000313" key="1">
    <source>
        <dbReference type="EMBL" id="KAJ2978153.1"/>
    </source>
</evidence>
<sequence>MRNQVPVDTPLRKAKAMIIPERLEIPQIPESLLRLHALFDGWGLDGEEPVMTGAVPTSPTVGQVPPLASPETAIPVMIVLKRQAPDLKASTSCRAASNISMERWTAPRPWSLRAFYHGAIHCDGASKPVAAQWPTLMESAITS</sequence>
<gene>
    <name evidence="1" type="ORF">NUW58_g7583</name>
</gene>
<keyword evidence="2" id="KW-1185">Reference proteome</keyword>
<organism evidence="1 2">
    <name type="scientific">Xylaria curta</name>
    <dbReference type="NCBI Taxonomy" id="42375"/>
    <lineage>
        <taxon>Eukaryota</taxon>
        <taxon>Fungi</taxon>
        <taxon>Dikarya</taxon>
        <taxon>Ascomycota</taxon>
        <taxon>Pezizomycotina</taxon>
        <taxon>Sordariomycetes</taxon>
        <taxon>Xylariomycetidae</taxon>
        <taxon>Xylariales</taxon>
        <taxon>Xylariaceae</taxon>
        <taxon>Xylaria</taxon>
    </lineage>
</organism>
<dbReference type="Proteomes" id="UP001143856">
    <property type="component" value="Unassembled WGS sequence"/>
</dbReference>